<dbReference type="SUPFAM" id="SSF51735">
    <property type="entry name" value="NAD(P)-binding Rossmann-fold domains"/>
    <property type="match status" value="1"/>
</dbReference>
<gene>
    <name evidence="4" type="ORF">EYC98_14490</name>
</gene>
<proteinExistence type="inferred from homology"/>
<evidence type="ECO:0000313" key="5">
    <source>
        <dbReference type="Proteomes" id="UP001143362"/>
    </source>
</evidence>
<dbReference type="PRINTS" id="PR00080">
    <property type="entry name" value="SDRFAMILY"/>
</dbReference>
<keyword evidence="5" id="KW-1185">Reference proteome</keyword>
<keyword evidence="2" id="KW-0560">Oxidoreductase</keyword>
<dbReference type="Pfam" id="PF00106">
    <property type="entry name" value="adh_short"/>
    <property type="match status" value="1"/>
</dbReference>
<comment type="caution">
    <text evidence="4">The sequence shown here is derived from an EMBL/GenBank/DDBJ whole genome shotgun (WGS) entry which is preliminary data.</text>
</comment>
<dbReference type="PANTHER" id="PTHR43477:SF1">
    <property type="entry name" value="DIHYDROANTICAPSIN 7-DEHYDROGENASE"/>
    <property type="match status" value="1"/>
</dbReference>
<evidence type="ECO:0000256" key="2">
    <source>
        <dbReference type="ARBA" id="ARBA00023002"/>
    </source>
</evidence>
<comment type="similarity">
    <text evidence="1 3">Belongs to the short-chain dehydrogenases/reductases (SDR) family.</text>
</comment>
<dbReference type="InterPro" id="IPR002347">
    <property type="entry name" value="SDR_fam"/>
</dbReference>
<dbReference type="InterPro" id="IPR051122">
    <property type="entry name" value="SDR_DHRS6-like"/>
</dbReference>
<name>A0ABT3TJW5_9GAMM</name>
<protein>
    <submittedName>
        <fullName evidence="4">SDR family NAD(P)-dependent oxidoreductase</fullName>
    </submittedName>
</protein>
<sequence length="228" mass="23791">MSLNQKIIAVTGANGNLGRAVATAALAQGASVALLDIAFADDLKESSDERIRCFEVDMFNEQATRDAFTAIGAIDGLCNAAGGFAMGTAVHDTTESDWQMMFNLNVLTVLNSSRACVPAMLTRGHGAIVNIGAAAAIKGEALMGPYLATKSVVLRVTETMSEELKEQGINVNCVMPSVIDTPQNRSAMPDADGSDWVSPEQLAEVICFLLSDAASGVHGACVPVKNLA</sequence>
<evidence type="ECO:0000256" key="3">
    <source>
        <dbReference type="RuleBase" id="RU000363"/>
    </source>
</evidence>
<evidence type="ECO:0000256" key="1">
    <source>
        <dbReference type="ARBA" id="ARBA00006484"/>
    </source>
</evidence>
<dbReference type="RefSeq" id="WP_279246097.1">
    <property type="nucleotide sequence ID" value="NZ_SHNN01000003.1"/>
</dbReference>
<dbReference type="Proteomes" id="UP001143362">
    <property type="component" value="Unassembled WGS sequence"/>
</dbReference>
<dbReference type="EMBL" id="SHNN01000003">
    <property type="protein sequence ID" value="MCX2982066.1"/>
    <property type="molecule type" value="Genomic_DNA"/>
</dbReference>
<reference evidence="4" key="1">
    <citation type="submission" date="2019-02" db="EMBL/GenBank/DDBJ databases">
        <authorList>
            <person name="Li S.-H."/>
        </authorList>
    </citation>
    <scope>NUCLEOTIDE SEQUENCE</scope>
    <source>
        <strain evidence="4">IMCC14734</strain>
    </source>
</reference>
<organism evidence="4 5">
    <name type="scientific">Candidatus Litorirhabdus singularis</name>
    <dbReference type="NCBI Taxonomy" id="2518993"/>
    <lineage>
        <taxon>Bacteria</taxon>
        <taxon>Pseudomonadati</taxon>
        <taxon>Pseudomonadota</taxon>
        <taxon>Gammaproteobacteria</taxon>
        <taxon>Cellvibrionales</taxon>
        <taxon>Halieaceae</taxon>
        <taxon>Candidatus Litorirhabdus</taxon>
    </lineage>
</organism>
<dbReference type="PRINTS" id="PR00081">
    <property type="entry name" value="GDHRDH"/>
</dbReference>
<dbReference type="PANTHER" id="PTHR43477">
    <property type="entry name" value="DIHYDROANTICAPSIN 7-DEHYDROGENASE"/>
    <property type="match status" value="1"/>
</dbReference>
<accession>A0ABT3TJW5</accession>
<dbReference type="InterPro" id="IPR036291">
    <property type="entry name" value="NAD(P)-bd_dom_sf"/>
</dbReference>
<evidence type="ECO:0000313" key="4">
    <source>
        <dbReference type="EMBL" id="MCX2982066.1"/>
    </source>
</evidence>
<dbReference type="Gene3D" id="3.40.50.720">
    <property type="entry name" value="NAD(P)-binding Rossmann-like Domain"/>
    <property type="match status" value="1"/>
</dbReference>